<dbReference type="SMART" id="SM00642">
    <property type="entry name" value="Aamy"/>
    <property type="match status" value="1"/>
</dbReference>
<dbReference type="GO" id="GO:0009313">
    <property type="term" value="P:oligosaccharide catabolic process"/>
    <property type="evidence" value="ECO:0007669"/>
    <property type="project" value="TreeGrafter"/>
</dbReference>
<dbReference type="RefSeq" id="WP_106355509.1">
    <property type="nucleotide sequence ID" value="NZ_PVTP01000003.1"/>
</dbReference>
<feature type="domain" description="Glycosyl hydrolase family 13 catalytic" evidence="4">
    <location>
        <begin position="25"/>
        <end position="412"/>
    </location>
</feature>
<dbReference type="Gene3D" id="3.20.20.80">
    <property type="entry name" value="Glycosidases"/>
    <property type="match status" value="1"/>
</dbReference>
<name>A0A2T0W168_9RHOB</name>
<evidence type="ECO:0000259" key="4">
    <source>
        <dbReference type="SMART" id="SM00642"/>
    </source>
</evidence>
<dbReference type="InterPro" id="IPR045857">
    <property type="entry name" value="O16G_dom_2"/>
</dbReference>
<evidence type="ECO:0000256" key="1">
    <source>
        <dbReference type="ARBA" id="ARBA00008061"/>
    </source>
</evidence>
<evidence type="ECO:0000313" key="6">
    <source>
        <dbReference type="Proteomes" id="UP000238007"/>
    </source>
</evidence>
<protein>
    <submittedName>
        <fullName evidence="5">Alpha-glucosidase</fullName>
    </submittedName>
</protein>
<dbReference type="InterPro" id="IPR017853">
    <property type="entry name" value="GH"/>
</dbReference>
<organism evidence="5 6">
    <name type="scientific">Yoonia maritima</name>
    <dbReference type="NCBI Taxonomy" id="1435347"/>
    <lineage>
        <taxon>Bacteria</taxon>
        <taxon>Pseudomonadati</taxon>
        <taxon>Pseudomonadota</taxon>
        <taxon>Alphaproteobacteria</taxon>
        <taxon>Rhodobacterales</taxon>
        <taxon>Paracoccaceae</taxon>
        <taxon>Yoonia</taxon>
    </lineage>
</organism>
<comment type="similarity">
    <text evidence="1">Belongs to the glycosyl hydrolase 13 family.</text>
</comment>
<dbReference type="GO" id="GO:0004556">
    <property type="term" value="F:alpha-amylase activity"/>
    <property type="evidence" value="ECO:0007669"/>
    <property type="project" value="TreeGrafter"/>
</dbReference>
<dbReference type="OrthoDB" id="9805159at2"/>
<dbReference type="Pfam" id="PF00128">
    <property type="entry name" value="Alpha-amylase"/>
    <property type="match status" value="1"/>
</dbReference>
<dbReference type="Gene3D" id="3.90.400.10">
    <property type="entry name" value="Oligo-1,6-glucosidase, Domain 2"/>
    <property type="match status" value="1"/>
</dbReference>
<keyword evidence="6" id="KW-1185">Reference proteome</keyword>
<evidence type="ECO:0000256" key="3">
    <source>
        <dbReference type="ARBA" id="ARBA00023295"/>
    </source>
</evidence>
<dbReference type="Gene3D" id="2.60.40.1180">
    <property type="entry name" value="Golgi alpha-mannosidase II"/>
    <property type="match status" value="1"/>
</dbReference>
<evidence type="ECO:0000313" key="5">
    <source>
        <dbReference type="EMBL" id="PRY78748.1"/>
    </source>
</evidence>
<comment type="caution">
    <text evidence="5">The sequence shown here is derived from an EMBL/GenBank/DDBJ whole genome shotgun (WGS) entry which is preliminary data.</text>
</comment>
<dbReference type="SUPFAM" id="SSF51011">
    <property type="entry name" value="Glycosyl hydrolase domain"/>
    <property type="match status" value="1"/>
</dbReference>
<dbReference type="InterPro" id="IPR006047">
    <property type="entry name" value="GH13_cat_dom"/>
</dbReference>
<dbReference type="PANTHER" id="PTHR10357:SF179">
    <property type="entry name" value="NEUTRAL AND BASIC AMINO ACID TRANSPORT PROTEIN RBAT"/>
    <property type="match status" value="1"/>
</dbReference>
<dbReference type="Proteomes" id="UP000238007">
    <property type="component" value="Unassembled WGS sequence"/>
</dbReference>
<gene>
    <name evidence="5" type="ORF">CLV80_10372</name>
</gene>
<accession>A0A2T0W168</accession>
<dbReference type="EMBL" id="PVTP01000003">
    <property type="protein sequence ID" value="PRY78748.1"/>
    <property type="molecule type" value="Genomic_DNA"/>
</dbReference>
<dbReference type="FunFam" id="3.90.400.10:FF:000002">
    <property type="entry name" value="Sucrose isomerase"/>
    <property type="match status" value="1"/>
</dbReference>
<dbReference type="SUPFAM" id="SSF51445">
    <property type="entry name" value="(Trans)glycosidases"/>
    <property type="match status" value="1"/>
</dbReference>
<keyword evidence="2" id="KW-0378">Hydrolase</keyword>
<keyword evidence="3" id="KW-0326">Glycosidase</keyword>
<proteinExistence type="inferred from homology"/>
<dbReference type="PANTHER" id="PTHR10357">
    <property type="entry name" value="ALPHA-AMYLASE FAMILY MEMBER"/>
    <property type="match status" value="1"/>
</dbReference>
<dbReference type="InterPro" id="IPR013780">
    <property type="entry name" value="Glyco_hydro_b"/>
</dbReference>
<dbReference type="AlphaFoldDB" id="A0A2T0W168"/>
<sequence length="550" mass="61809">MTTALATKPGNANDKDWWRGAVIYQIYPRSYQDSNGDGIGDLLGIVQRLPYIASLGVDAIWISPFFMSPMKDFGYDVSDYCDVDPMFGSLADFDAVIETAHSLGVKVMIDLVLSHTSDQHPWFAESRANKINDKANWYVWADPKPDGTAPNNWLSIFGGSGWQWDARREQYYMHNFLVSQPDLNFHEPAVQEALLDVGRFWLNRGVDGFRLDTINFYMHDEQLRDNPALPPERRNANTAPAVNPYNHQEHLYDKNHPKNVEFLRRLRAVMEPFGAAAVGEVGDSQRGLEILGEYTRGDDLMQMCYAFEFLAADIPTADRIVEVMEEVDTVAGEGWACWAFSNHDVVRHATRWNLAPGAQRMFTTLIMCLRGSVCIYQGEELGLPEAEVAFEDLQDPYGIEFWPEFKGRDGCRTPMVWTPNSQNGGFSDAKPWLPVASEHLPLAVSAQEDEPGALLHHYRKAIAFRRAHSALSQGSHDKLRAKGDVIYFTRTDGEQTIFCAFNVSETPSDFDLPDGNWIPIGAELGSAHVSADGRLHLGPWQVCLALKTDI</sequence>
<dbReference type="CDD" id="cd11330">
    <property type="entry name" value="AmyAc_OligoGlu"/>
    <property type="match status" value="1"/>
</dbReference>
<evidence type="ECO:0000256" key="2">
    <source>
        <dbReference type="ARBA" id="ARBA00022801"/>
    </source>
</evidence>
<reference evidence="5 6" key="1">
    <citation type="submission" date="2018-03" db="EMBL/GenBank/DDBJ databases">
        <title>Genomic Encyclopedia of Archaeal and Bacterial Type Strains, Phase II (KMG-II): from individual species to whole genera.</title>
        <authorList>
            <person name="Goeker M."/>
        </authorList>
    </citation>
    <scope>NUCLEOTIDE SEQUENCE [LARGE SCALE GENOMIC DNA]</scope>
    <source>
        <strain evidence="5 6">DSM 101533</strain>
    </source>
</reference>